<dbReference type="AlphaFoldDB" id="A0A1I6HD42"/>
<feature type="transmembrane region" description="Helical" evidence="1">
    <location>
        <begin position="433"/>
        <end position="452"/>
    </location>
</feature>
<proteinExistence type="predicted"/>
<dbReference type="OrthoDB" id="7832851at2"/>
<dbReference type="Proteomes" id="UP000199658">
    <property type="component" value="Unassembled WGS sequence"/>
</dbReference>
<feature type="transmembrane region" description="Helical" evidence="1">
    <location>
        <begin position="307"/>
        <end position="330"/>
    </location>
</feature>
<feature type="transmembrane region" description="Helical" evidence="1">
    <location>
        <begin position="241"/>
        <end position="260"/>
    </location>
</feature>
<evidence type="ECO:0000313" key="3">
    <source>
        <dbReference type="Proteomes" id="UP000199658"/>
    </source>
</evidence>
<organism evidence="2 3">
    <name type="scientific">Litoreibacter janthinus</name>
    <dbReference type="NCBI Taxonomy" id="670154"/>
    <lineage>
        <taxon>Bacteria</taxon>
        <taxon>Pseudomonadati</taxon>
        <taxon>Pseudomonadota</taxon>
        <taxon>Alphaproteobacteria</taxon>
        <taxon>Rhodobacterales</taxon>
        <taxon>Roseobacteraceae</taxon>
        <taxon>Litoreibacter</taxon>
    </lineage>
</organism>
<protein>
    <submittedName>
        <fullName evidence="2">Uncharacterized protein</fullName>
    </submittedName>
</protein>
<feature type="transmembrane region" description="Helical" evidence="1">
    <location>
        <begin position="200"/>
        <end position="220"/>
    </location>
</feature>
<dbReference type="STRING" id="670154.SAMN04488002_2837"/>
<keyword evidence="1" id="KW-0812">Transmembrane</keyword>
<accession>A0A1I6HD42</accession>
<dbReference type="RefSeq" id="WP_090217994.1">
    <property type="nucleotide sequence ID" value="NZ_FOYO01000001.1"/>
</dbReference>
<name>A0A1I6HD42_9RHOB</name>
<feature type="transmembrane region" description="Helical" evidence="1">
    <location>
        <begin position="173"/>
        <end position="194"/>
    </location>
</feature>
<gene>
    <name evidence="2" type="ORF">SAMN04488002_2837</name>
</gene>
<evidence type="ECO:0000256" key="1">
    <source>
        <dbReference type="SAM" id="Phobius"/>
    </source>
</evidence>
<keyword evidence="1" id="KW-0472">Membrane</keyword>
<feature type="transmembrane region" description="Helical" evidence="1">
    <location>
        <begin position="393"/>
        <end position="413"/>
    </location>
</feature>
<keyword evidence="1" id="KW-1133">Transmembrane helix</keyword>
<feature type="transmembrane region" description="Helical" evidence="1">
    <location>
        <begin position="266"/>
        <end position="286"/>
    </location>
</feature>
<keyword evidence="3" id="KW-1185">Reference proteome</keyword>
<sequence>MKTLLAITLIALSAGVLWTNTVGGALSEHLVRLLFCTLCVLGLAARSIRETILLAVAVLLALLVMTKPDGWTNLLTALDLAAYFAAFIVLLTALKIAAERSRSVLAVGRYLIRQPTGRRFFATASGGHILGVFLNFGAVSLMAPLIQSATKHPDGSTDVDLERRQLSALMRGFAWILLWAPTTLTQAVLLTLFTEIDLTRIVLMGTATSVLMMLIGYLYDRFEWRRLPPKTEGEAPICPQRALLVLCVVCVSLIGLVAILQVSAGYTTALSLMFVAPVITLIWFVLQKPEGIALSSQCKRFWPAFDANASGLARSAMALGLSGFIGRVLAEVLPIDALTSGLDLSTIPGWVFLAVLPILITLGGQVALSPIILVVFIGQVIQTIPALPADPTNIVFALSAGWAISMFASPNATATLLISATSNIPPTTLTWRWNFRYGLICYLVLVAIFAWLEA</sequence>
<reference evidence="3" key="1">
    <citation type="submission" date="2016-10" db="EMBL/GenBank/DDBJ databases">
        <authorList>
            <person name="Varghese N."/>
            <person name="Submissions S."/>
        </authorList>
    </citation>
    <scope>NUCLEOTIDE SEQUENCE [LARGE SCALE GENOMIC DNA]</scope>
    <source>
        <strain evidence="3">DSM 26921</strain>
    </source>
</reference>
<feature type="transmembrane region" description="Helical" evidence="1">
    <location>
        <begin position="350"/>
        <end position="381"/>
    </location>
</feature>
<feature type="transmembrane region" description="Helical" evidence="1">
    <location>
        <begin position="52"/>
        <end position="68"/>
    </location>
</feature>
<evidence type="ECO:0000313" key="2">
    <source>
        <dbReference type="EMBL" id="SFR52291.1"/>
    </source>
</evidence>
<dbReference type="EMBL" id="FOYO01000001">
    <property type="protein sequence ID" value="SFR52291.1"/>
    <property type="molecule type" value="Genomic_DNA"/>
</dbReference>
<feature type="transmembrane region" description="Helical" evidence="1">
    <location>
        <begin position="80"/>
        <end position="98"/>
    </location>
</feature>